<dbReference type="Pfam" id="PF22699">
    <property type="entry name" value="GMIP-like_FCH"/>
    <property type="match status" value="1"/>
</dbReference>
<dbReference type="InterPro" id="IPR031160">
    <property type="entry name" value="F_BAR_dom"/>
</dbReference>
<dbReference type="GO" id="GO:0005886">
    <property type="term" value="C:plasma membrane"/>
    <property type="evidence" value="ECO:0007669"/>
    <property type="project" value="TreeGrafter"/>
</dbReference>
<dbReference type="GO" id="GO:0072583">
    <property type="term" value="P:clathrin-dependent endocytosis"/>
    <property type="evidence" value="ECO:0007669"/>
    <property type="project" value="TreeGrafter"/>
</dbReference>
<dbReference type="EMBL" id="ACPB03006494">
    <property type="status" value="NOT_ANNOTATED_CDS"/>
    <property type="molecule type" value="Genomic_DNA"/>
</dbReference>
<keyword evidence="4 6" id="KW-0175">Coiled coil</keyword>
<comment type="similarity">
    <text evidence="2">Belongs to the FCHO family.</text>
</comment>
<dbReference type="eggNOG" id="KOG2398">
    <property type="taxonomic scope" value="Eukaryota"/>
</dbReference>
<dbReference type="SUPFAM" id="SSF49447">
    <property type="entry name" value="Second domain of Mu2 adaptin subunit (ap50) of ap2 adaptor"/>
    <property type="match status" value="1"/>
</dbReference>
<dbReference type="InterPro" id="IPR027267">
    <property type="entry name" value="AH/BAR_dom_sf"/>
</dbReference>
<dbReference type="AlphaFoldDB" id="T1HKG1"/>
<evidence type="ECO:0000313" key="9">
    <source>
        <dbReference type="Proteomes" id="UP000015103"/>
    </source>
</evidence>
<feature type="region of interest" description="Disordered" evidence="7">
    <location>
        <begin position="685"/>
        <end position="754"/>
    </location>
</feature>
<sequence length="1101" mass="122462">MTVDFRDYFWGEKNNGFDVLYHNMKYGLVASKELVDFLRERSNIEENNWKLVSKLAKQAGGSCSQGTFGPVWSLLRTTAERLASLHLQMVHKVGDLVKEVSKYAEDLHRKHKTVKEEEGGTLEVVQAIQSTSLTLQKARDSYTQKGIELDRLRKESASPRELEKAEQKLRKAQDEYKLLFDKYGAVKEEFEKKMSLACKHFQEVEEIHLKQMKEFLTTYAELVENNHDLMGQVHIEFKRQCLEMTVDKLLEQFVLNKYTGLEKPLKILHCTYLKQHCIYFSCHTLIAGVLEVENLSELLTPSESGAHKSMPAGSVGQPAGTQVQPQPAVTAKREGNCGVWEKSRHQSRRATSLLNIFLPNSQVNTHLRAVHTVDFASVLSRTLDCILSLLINSTRLRNIQSRILDLFSKSTLSGNTGRILALSVLRSLGALFQRDRTNSYSIFSNIQTLHIYLYLCVFLIYHLLVKTPSKDRAELASSAPTSPTSVVHAPDTMPDATPLPTRATTTTDSTSQVPSICRQPVRASKCKDYNDLKDTSQDLHFFAAQQNNLLRWSPDKVQIISTHIYSHYFITNVQTAATNASKFSPTPTPEVDEEGYCVRPKVESWDIDKGSSFYSSSDTDSADEEREKKIRVEIKPLSNGAGPISASVDELRATVENLSLSPLGTVPVSWHKISSDAINLNLVQSPTGSSASTPTGNHPYAPLQSPTPPISTATNKYSDLSDLFSEAGNDTHPTLTTGRKQASTPSSASSIIIPRPPSRRSEVIFGLFMFLRLLQRMRSPVPGTLSYGDSTEFRTSGIALGTSRGPSPLTIGIADTIPLAVAFHEIIHSYFKGVNEEKCQVKLCGDMMVSFPAGIVSILTNKPSPAQLSFRLHNSANLENILPNKQLINMDSFHTFREGTVFDFNMCALTNLLRRQSEQNPSASYFNVDILKYQIKSKPGAESCPLQLVAYWKCDATHTDLKVDYKYNSHAMASPSPLLNLTVAVPVDGRVKNMQSKPSAVWMSEANRAVWKFTELSQHCESSGVGSLRARFEVSDGPSNPATLAAQFNCEGTTLSGIDFSLHGHGYRISLVKRRFVSGSKYICDGGDSDVKFRYATPPTL</sequence>
<keyword evidence="3" id="KW-0254">Endocytosis</keyword>
<evidence type="ECO:0008006" key="10">
    <source>
        <dbReference type="Google" id="ProtNLM"/>
    </source>
</evidence>
<proteinExistence type="inferred from homology"/>
<evidence type="ECO:0000313" key="8">
    <source>
        <dbReference type="EnsemblMetazoa" id="RPRC004535-PA"/>
    </source>
</evidence>
<dbReference type="VEuPathDB" id="VectorBase:RPRC004535"/>
<dbReference type="PROSITE" id="PS51072">
    <property type="entry name" value="MHD"/>
    <property type="match status" value="1"/>
</dbReference>
<feature type="region of interest" description="Disordered" evidence="7">
    <location>
        <begin position="303"/>
        <end position="328"/>
    </location>
</feature>
<name>T1HKG1_RHOPR</name>
<keyword evidence="5" id="KW-0472">Membrane</keyword>
<dbReference type="OMA" id="NEYIHAW"/>
<keyword evidence="5" id="KW-0168">Coated pit</keyword>
<dbReference type="PANTHER" id="PTHR23065:SF15">
    <property type="entry name" value="AT02057P"/>
    <property type="match status" value="1"/>
</dbReference>
<dbReference type="HOGENOM" id="CLU_007107_0_1_1"/>
<dbReference type="FunCoup" id="T1HKG1">
    <property type="interactions" value="977"/>
</dbReference>
<dbReference type="InterPro" id="IPR054713">
    <property type="entry name" value="GMIP/FCHO2-like_FCH"/>
</dbReference>
<feature type="compositionally biased region" description="Low complexity" evidence="7">
    <location>
        <begin position="495"/>
        <end position="511"/>
    </location>
</feature>
<dbReference type="PROSITE" id="PS51741">
    <property type="entry name" value="F_BAR"/>
    <property type="match status" value="1"/>
</dbReference>
<feature type="compositionally biased region" description="Low complexity" evidence="7">
    <location>
        <begin position="742"/>
        <end position="753"/>
    </location>
</feature>
<feature type="compositionally biased region" description="Polar residues" evidence="7">
    <location>
        <begin position="731"/>
        <end position="741"/>
    </location>
</feature>
<dbReference type="InParanoid" id="T1HKG1"/>
<evidence type="ECO:0000256" key="3">
    <source>
        <dbReference type="ARBA" id="ARBA00022583"/>
    </source>
</evidence>
<feature type="compositionally biased region" description="Low complexity" evidence="7">
    <location>
        <begin position="685"/>
        <end position="696"/>
    </location>
</feature>
<reference evidence="8" key="1">
    <citation type="submission" date="2015-05" db="UniProtKB">
        <authorList>
            <consortium name="EnsemblMetazoa"/>
        </authorList>
    </citation>
    <scope>IDENTIFICATION</scope>
</reference>
<dbReference type="PANTHER" id="PTHR23065">
    <property type="entry name" value="PROLINE-SERINE-THREONINE PHOSPHATASE INTERACTING PROTEIN 1"/>
    <property type="match status" value="1"/>
</dbReference>
<dbReference type="EnsemblMetazoa" id="RPRC004535-RA">
    <property type="protein sequence ID" value="RPRC004535-PA"/>
    <property type="gene ID" value="RPRC004535"/>
</dbReference>
<protein>
    <recommendedName>
        <fullName evidence="10">MHD domain-containing protein</fullName>
    </recommendedName>
</protein>
<comment type="subcellular location">
    <subcellularLocation>
        <location evidence="1">Membrane</location>
        <location evidence="1">Clathrin-coated pit</location>
        <topology evidence="1">Peripheral membrane protein</topology>
        <orientation evidence="1">Cytoplasmic side</orientation>
    </subcellularLocation>
</comment>
<evidence type="ECO:0000256" key="4">
    <source>
        <dbReference type="ARBA" id="ARBA00023054"/>
    </source>
</evidence>
<dbReference type="Proteomes" id="UP000015103">
    <property type="component" value="Unassembled WGS sequence"/>
</dbReference>
<dbReference type="Pfam" id="PF10291">
    <property type="entry name" value="muHD"/>
    <property type="match status" value="1"/>
</dbReference>
<dbReference type="GO" id="GO:0030136">
    <property type="term" value="C:clathrin-coated vesicle"/>
    <property type="evidence" value="ECO:0007669"/>
    <property type="project" value="TreeGrafter"/>
</dbReference>
<dbReference type="InterPro" id="IPR018808">
    <property type="entry name" value="Muniscin_C"/>
</dbReference>
<keyword evidence="9" id="KW-1185">Reference proteome</keyword>
<organism evidence="8 9">
    <name type="scientific">Rhodnius prolixus</name>
    <name type="common">Triatomid bug</name>
    <dbReference type="NCBI Taxonomy" id="13249"/>
    <lineage>
        <taxon>Eukaryota</taxon>
        <taxon>Metazoa</taxon>
        <taxon>Ecdysozoa</taxon>
        <taxon>Arthropoda</taxon>
        <taxon>Hexapoda</taxon>
        <taxon>Insecta</taxon>
        <taxon>Pterygota</taxon>
        <taxon>Neoptera</taxon>
        <taxon>Paraneoptera</taxon>
        <taxon>Hemiptera</taxon>
        <taxon>Heteroptera</taxon>
        <taxon>Panheteroptera</taxon>
        <taxon>Cimicomorpha</taxon>
        <taxon>Reduviidae</taxon>
        <taxon>Triatominae</taxon>
        <taxon>Rhodnius</taxon>
    </lineage>
</organism>
<dbReference type="InterPro" id="IPR001060">
    <property type="entry name" value="FCH_dom"/>
</dbReference>
<feature type="coiled-coil region" evidence="6">
    <location>
        <begin position="135"/>
        <end position="182"/>
    </location>
</feature>
<evidence type="ECO:0000256" key="7">
    <source>
        <dbReference type="SAM" id="MobiDB-lite"/>
    </source>
</evidence>
<dbReference type="STRING" id="13249.T1HKG1"/>
<accession>T1HKG1</accession>
<dbReference type="SUPFAM" id="SSF103657">
    <property type="entry name" value="BAR/IMD domain-like"/>
    <property type="match status" value="1"/>
</dbReference>
<dbReference type="CDD" id="cd07648">
    <property type="entry name" value="F-BAR_FCHO"/>
    <property type="match status" value="1"/>
</dbReference>
<dbReference type="Gene3D" id="1.20.1270.60">
    <property type="entry name" value="Arfaptin homology (AH) domain/BAR domain"/>
    <property type="match status" value="1"/>
</dbReference>
<evidence type="ECO:0000256" key="5">
    <source>
        <dbReference type="ARBA" id="ARBA00023176"/>
    </source>
</evidence>
<evidence type="ECO:0000256" key="2">
    <source>
        <dbReference type="ARBA" id="ARBA00011064"/>
    </source>
</evidence>
<dbReference type="GO" id="GO:0048268">
    <property type="term" value="P:clathrin coat assembly"/>
    <property type="evidence" value="ECO:0007669"/>
    <property type="project" value="TreeGrafter"/>
</dbReference>
<evidence type="ECO:0000256" key="6">
    <source>
        <dbReference type="SAM" id="Coils"/>
    </source>
</evidence>
<dbReference type="InterPro" id="IPR036168">
    <property type="entry name" value="AP2_Mu_C_sf"/>
</dbReference>
<evidence type="ECO:0000256" key="1">
    <source>
        <dbReference type="ARBA" id="ARBA00004283"/>
    </source>
</evidence>
<dbReference type="GO" id="GO:0005905">
    <property type="term" value="C:clathrin-coated pit"/>
    <property type="evidence" value="ECO:0007669"/>
    <property type="project" value="UniProtKB-SubCell"/>
</dbReference>
<feature type="region of interest" description="Disordered" evidence="7">
    <location>
        <begin position="475"/>
        <end position="514"/>
    </location>
</feature>
<dbReference type="InterPro" id="IPR028565">
    <property type="entry name" value="MHD"/>
</dbReference>
<dbReference type="SMART" id="SM00055">
    <property type="entry name" value="FCH"/>
    <property type="match status" value="1"/>
</dbReference>